<keyword evidence="3" id="KW-1185">Reference proteome</keyword>
<organism evidence="2 3">
    <name type="scientific">Solanum verrucosum</name>
    <dbReference type="NCBI Taxonomy" id="315347"/>
    <lineage>
        <taxon>Eukaryota</taxon>
        <taxon>Viridiplantae</taxon>
        <taxon>Streptophyta</taxon>
        <taxon>Embryophyta</taxon>
        <taxon>Tracheophyta</taxon>
        <taxon>Spermatophyta</taxon>
        <taxon>Magnoliopsida</taxon>
        <taxon>eudicotyledons</taxon>
        <taxon>Gunneridae</taxon>
        <taxon>Pentapetalae</taxon>
        <taxon>asterids</taxon>
        <taxon>lamiids</taxon>
        <taxon>Solanales</taxon>
        <taxon>Solanaceae</taxon>
        <taxon>Solanoideae</taxon>
        <taxon>Solaneae</taxon>
        <taxon>Solanum</taxon>
    </lineage>
</organism>
<dbReference type="Proteomes" id="UP001234989">
    <property type="component" value="Chromosome 1"/>
</dbReference>
<gene>
    <name evidence="2" type="ORF">MTR67_001648</name>
</gene>
<evidence type="ECO:0000256" key="1">
    <source>
        <dbReference type="SAM" id="MobiDB-lite"/>
    </source>
</evidence>
<reference evidence="2" key="1">
    <citation type="submission" date="2023-08" db="EMBL/GenBank/DDBJ databases">
        <title>A de novo genome assembly of Solanum verrucosum Schlechtendal, a Mexican diploid species geographically isolated from the other diploid A-genome species in potato relatives.</title>
        <authorList>
            <person name="Hosaka K."/>
        </authorList>
    </citation>
    <scope>NUCLEOTIDE SEQUENCE</scope>
    <source>
        <tissue evidence="2">Young leaves</tissue>
    </source>
</reference>
<proteinExistence type="predicted"/>
<evidence type="ECO:0000313" key="3">
    <source>
        <dbReference type="Proteomes" id="UP001234989"/>
    </source>
</evidence>
<dbReference type="EMBL" id="CP133612">
    <property type="protein sequence ID" value="WMV08263.1"/>
    <property type="molecule type" value="Genomic_DNA"/>
</dbReference>
<evidence type="ECO:0000313" key="2">
    <source>
        <dbReference type="EMBL" id="WMV08263.1"/>
    </source>
</evidence>
<feature type="compositionally biased region" description="Basic and acidic residues" evidence="1">
    <location>
        <begin position="1"/>
        <end position="19"/>
    </location>
</feature>
<accession>A0AAF0PNJ8</accession>
<name>A0AAF0PNJ8_SOLVR</name>
<sequence>MDTIEQKGTRQLQERRKEGVPSLEGENLVGERKEKSASCRAVSQCIVISPKVTEPEDVDGKKQNCNENDQGVDCLLDRRSRLTAPTEPPQHTF</sequence>
<feature type="region of interest" description="Disordered" evidence="1">
    <location>
        <begin position="1"/>
        <end position="33"/>
    </location>
</feature>
<dbReference type="AlphaFoldDB" id="A0AAF0PNJ8"/>
<protein>
    <submittedName>
        <fullName evidence="2">Uncharacterized protein</fullName>
    </submittedName>
</protein>